<evidence type="ECO:0000256" key="4">
    <source>
        <dbReference type="ARBA" id="ARBA00022967"/>
    </source>
</evidence>
<proteinExistence type="predicted"/>
<dbReference type="AlphaFoldDB" id="A0AAW7XH44"/>
<dbReference type="Proteomes" id="UP001169862">
    <property type="component" value="Unassembled WGS sequence"/>
</dbReference>
<evidence type="ECO:0000256" key="1">
    <source>
        <dbReference type="ARBA" id="ARBA00022448"/>
    </source>
</evidence>
<evidence type="ECO:0000313" key="8">
    <source>
        <dbReference type="Proteomes" id="UP001169862"/>
    </source>
</evidence>
<dbReference type="PROSITE" id="PS50893">
    <property type="entry name" value="ABC_TRANSPORTER_2"/>
    <property type="match status" value="1"/>
</dbReference>
<organism evidence="7 8">
    <name type="scientific">Neptunomonas phycophila</name>
    <dbReference type="NCBI Taxonomy" id="1572645"/>
    <lineage>
        <taxon>Bacteria</taxon>
        <taxon>Pseudomonadati</taxon>
        <taxon>Pseudomonadota</taxon>
        <taxon>Gammaproteobacteria</taxon>
        <taxon>Oceanospirillales</taxon>
        <taxon>Oceanospirillaceae</taxon>
        <taxon>Neptunomonas</taxon>
    </lineage>
</organism>
<dbReference type="RefSeq" id="WP_303549946.1">
    <property type="nucleotide sequence ID" value="NZ_JAUOPG010000004.1"/>
</dbReference>
<evidence type="ECO:0000259" key="6">
    <source>
        <dbReference type="PROSITE" id="PS50893"/>
    </source>
</evidence>
<dbReference type="GO" id="GO:0005524">
    <property type="term" value="F:ATP binding"/>
    <property type="evidence" value="ECO:0007669"/>
    <property type="project" value="UniProtKB-KW"/>
</dbReference>
<dbReference type="Pfam" id="PF00005">
    <property type="entry name" value="ABC_tran"/>
    <property type="match status" value="1"/>
</dbReference>
<dbReference type="GO" id="GO:0016887">
    <property type="term" value="F:ATP hydrolysis activity"/>
    <property type="evidence" value="ECO:0007669"/>
    <property type="project" value="InterPro"/>
</dbReference>
<evidence type="ECO:0000256" key="5">
    <source>
        <dbReference type="ARBA" id="ARBA00037066"/>
    </source>
</evidence>
<dbReference type="InterPro" id="IPR003439">
    <property type="entry name" value="ABC_transporter-like_ATP-bd"/>
</dbReference>
<evidence type="ECO:0000313" key="7">
    <source>
        <dbReference type="EMBL" id="MDO6453643.1"/>
    </source>
</evidence>
<keyword evidence="3 7" id="KW-0067">ATP-binding</keyword>
<evidence type="ECO:0000256" key="3">
    <source>
        <dbReference type="ARBA" id="ARBA00022840"/>
    </source>
</evidence>
<dbReference type="PANTHER" id="PTHR42794:SF1">
    <property type="entry name" value="HEMIN IMPORT ATP-BINDING PROTEIN HMUV"/>
    <property type="match status" value="1"/>
</dbReference>
<evidence type="ECO:0000256" key="2">
    <source>
        <dbReference type="ARBA" id="ARBA00022741"/>
    </source>
</evidence>
<dbReference type="InterPro" id="IPR003593">
    <property type="entry name" value="AAA+_ATPase"/>
</dbReference>
<name>A0AAW7XH44_9GAMM</name>
<comment type="caution">
    <text evidence="7">The sequence shown here is derived from an EMBL/GenBank/DDBJ whole genome shotgun (WGS) entry which is preliminary data.</text>
</comment>
<dbReference type="Gene3D" id="3.40.50.300">
    <property type="entry name" value="P-loop containing nucleotide triphosphate hydrolases"/>
    <property type="match status" value="1"/>
</dbReference>
<comment type="function">
    <text evidence="5">Part of the ABC transporter complex HmuTUV involved in hemin import. Responsible for energy coupling to the transport system.</text>
</comment>
<dbReference type="InterPro" id="IPR027417">
    <property type="entry name" value="P-loop_NTPase"/>
</dbReference>
<dbReference type="SMART" id="SM00382">
    <property type="entry name" value="AAA"/>
    <property type="match status" value="1"/>
</dbReference>
<keyword evidence="1" id="KW-0813">Transport</keyword>
<reference evidence="7" key="1">
    <citation type="submission" date="2023-07" db="EMBL/GenBank/DDBJ databases">
        <title>Genome content predicts the carbon catabolic preferences of heterotrophic bacteria.</title>
        <authorList>
            <person name="Gralka M."/>
        </authorList>
    </citation>
    <scope>NUCLEOTIDE SEQUENCE</scope>
    <source>
        <strain evidence="7">I2M16</strain>
    </source>
</reference>
<accession>A0AAW7XH44</accession>
<sequence>MSHAAIYLEAKKLTVVEQTNTLLKDVSFAARAGELHVILGPNGAGKSTLIRAMAGLQAASAGTVLCAGCPIGKLSVSERAVQLAVLLQQQWLDFPFSVQEVVTMGGYPVSHSILDTEASVNTLDHALETFDLLALRDQDYTRLSGGEQQRAHLARLLMQVSSQTRALVLDEPLKAIDLSHQYVVMRQLKRMASQGLAVVVILHDLSLAARFADCVTLLKQGSVIRTGTTQSVMQSPLLSDVFDAEIRKSKDAEAPLFYVAG</sequence>
<keyword evidence="2" id="KW-0547">Nucleotide-binding</keyword>
<keyword evidence="4" id="KW-1278">Translocase</keyword>
<dbReference type="CDD" id="cd03214">
    <property type="entry name" value="ABC_Iron-Siderophores_B12_Hemin"/>
    <property type="match status" value="1"/>
</dbReference>
<protein>
    <submittedName>
        <fullName evidence="7">ATP-binding cassette domain-containing protein</fullName>
    </submittedName>
</protein>
<dbReference type="SUPFAM" id="SSF52540">
    <property type="entry name" value="P-loop containing nucleoside triphosphate hydrolases"/>
    <property type="match status" value="1"/>
</dbReference>
<feature type="domain" description="ABC transporter" evidence="6">
    <location>
        <begin position="8"/>
        <end position="245"/>
    </location>
</feature>
<dbReference type="EMBL" id="JAUOPG010000004">
    <property type="protein sequence ID" value="MDO6453643.1"/>
    <property type="molecule type" value="Genomic_DNA"/>
</dbReference>
<dbReference type="PANTHER" id="PTHR42794">
    <property type="entry name" value="HEMIN IMPORT ATP-BINDING PROTEIN HMUV"/>
    <property type="match status" value="1"/>
</dbReference>
<gene>
    <name evidence="7" type="ORF">Q4490_08700</name>
</gene>